<comment type="subcellular location">
    <subcellularLocation>
        <location evidence="1">Membrane</location>
        <topology evidence="1">Single-pass membrane protein</topology>
    </subcellularLocation>
</comment>
<name>A0A7E4USZ3_PANRE</name>
<evidence type="ECO:0000313" key="8">
    <source>
        <dbReference type="WBParaSite" id="Pan_g12447.t1"/>
    </source>
</evidence>
<dbReference type="GO" id="GO:0016757">
    <property type="term" value="F:glycosyltransferase activity"/>
    <property type="evidence" value="ECO:0007669"/>
    <property type="project" value="UniProtKB-UniRule"/>
</dbReference>
<reference evidence="7" key="1">
    <citation type="journal article" date="2013" name="Genetics">
        <title>The draft genome and transcriptome of Panagrellus redivivus are shaped by the harsh demands of a free-living lifestyle.</title>
        <authorList>
            <person name="Srinivasan J."/>
            <person name="Dillman A.R."/>
            <person name="Macchietto M.G."/>
            <person name="Heikkinen L."/>
            <person name="Lakso M."/>
            <person name="Fracchia K.M."/>
            <person name="Antoshechkin I."/>
            <person name="Mortazavi A."/>
            <person name="Wong G."/>
            <person name="Sternberg P.W."/>
        </authorList>
    </citation>
    <scope>NUCLEOTIDE SEQUENCE [LARGE SCALE GENOMIC DNA]</scope>
    <source>
        <strain evidence="7">MT8872</strain>
    </source>
</reference>
<protein>
    <recommendedName>
        <fullName evidence="6">Glycosyltransferase family 92 protein</fullName>
        <ecNumber evidence="6">2.4.1.-</ecNumber>
    </recommendedName>
</protein>
<dbReference type="GO" id="GO:0016020">
    <property type="term" value="C:membrane"/>
    <property type="evidence" value="ECO:0007669"/>
    <property type="project" value="UniProtKB-SubCell"/>
</dbReference>
<dbReference type="EC" id="2.4.1.-" evidence="6"/>
<organism evidence="7 8">
    <name type="scientific">Panagrellus redivivus</name>
    <name type="common">Microworm</name>
    <dbReference type="NCBI Taxonomy" id="6233"/>
    <lineage>
        <taxon>Eukaryota</taxon>
        <taxon>Metazoa</taxon>
        <taxon>Ecdysozoa</taxon>
        <taxon>Nematoda</taxon>
        <taxon>Chromadorea</taxon>
        <taxon>Rhabditida</taxon>
        <taxon>Tylenchina</taxon>
        <taxon>Panagrolaimomorpha</taxon>
        <taxon>Panagrolaimoidea</taxon>
        <taxon>Panagrolaimidae</taxon>
        <taxon>Panagrellus</taxon>
    </lineage>
</organism>
<dbReference type="Pfam" id="PF01697">
    <property type="entry name" value="Glyco_transf_92"/>
    <property type="match status" value="1"/>
</dbReference>
<keyword evidence="5" id="KW-0472">Membrane</keyword>
<evidence type="ECO:0000313" key="7">
    <source>
        <dbReference type="Proteomes" id="UP000492821"/>
    </source>
</evidence>
<sequence>MLLQSRRLRYRSNFVRRVIDLADSSGKCKVGIMRLTCAFPDNDAELADFSVGAADDDGVTQFRQPELDYNPLLFTEYASEISNSHECFYHFKESAEFISFPNWDDIIMHYPETPGPTNYYEMFSALIPEHPKAASYSLNRFEVERQSMNLESFHCLKSWAKQSYDQTHIRQKSSSDPNVLPVSGFMRPESSTRVIMRSKLMHHSWRMFITKF</sequence>
<accession>A0A7E4USZ3</accession>
<proteinExistence type="inferred from homology"/>
<evidence type="ECO:0000256" key="3">
    <source>
        <dbReference type="ARBA" id="ARBA00022676"/>
    </source>
</evidence>
<evidence type="ECO:0000256" key="4">
    <source>
        <dbReference type="ARBA" id="ARBA00022679"/>
    </source>
</evidence>
<dbReference type="WBParaSite" id="Pan_g12447.t1">
    <property type="protein sequence ID" value="Pan_g12447.t1"/>
    <property type="gene ID" value="Pan_g12447"/>
</dbReference>
<keyword evidence="4 6" id="KW-0808">Transferase</keyword>
<dbReference type="InterPro" id="IPR008166">
    <property type="entry name" value="Glyco_transf_92"/>
</dbReference>
<dbReference type="Proteomes" id="UP000492821">
    <property type="component" value="Unassembled WGS sequence"/>
</dbReference>
<reference evidence="8" key="2">
    <citation type="submission" date="2020-10" db="UniProtKB">
        <authorList>
            <consortium name="WormBaseParasite"/>
        </authorList>
    </citation>
    <scope>IDENTIFICATION</scope>
</reference>
<comment type="similarity">
    <text evidence="2 6">Belongs to the glycosyltransferase 92 family.</text>
</comment>
<evidence type="ECO:0000256" key="5">
    <source>
        <dbReference type="ARBA" id="ARBA00023136"/>
    </source>
</evidence>
<evidence type="ECO:0000256" key="6">
    <source>
        <dbReference type="RuleBase" id="RU366017"/>
    </source>
</evidence>
<keyword evidence="3 6" id="KW-0328">Glycosyltransferase</keyword>
<dbReference type="AlphaFoldDB" id="A0A7E4USZ3"/>
<evidence type="ECO:0000256" key="2">
    <source>
        <dbReference type="ARBA" id="ARBA00007647"/>
    </source>
</evidence>
<keyword evidence="7" id="KW-1185">Reference proteome</keyword>
<evidence type="ECO:0000256" key="1">
    <source>
        <dbReference type="ARBA" id="ARBA00004167"/>
    </source>
</evidence>